<proteinExistence type="predicted"/>
<dbReference type="OrthoDB" id="3565018at2759"/>
<evidence type="ECO:0000313" key="4">
    <source>
        <dbReference type="Proteomes" id="UP000622797"/>
    </source>
</evidence>
<sequence>MSGFEVAGVVLGALPLVISALSAYKASKSPLSVWKRYRGLLDDLVHRLQTHRTLYYVNILSLLREARVPEVLQHSDPTEEECVQILSDSKAGVHVEDFLGQLYQAFIETLRYYETYLKEIASCLNNLARLENAPTDDLEAIIIASKATSGVQAIKAKWKFSINRQRLDALVKDLHTERIPGDLHRAPRNPTVAFGLYFPLEVNILHEVDITFHSTGPSYALVEAQVKPRTGLSAPHIEVTANQESNPNRKKIRSICDNAREARTQGRVLTLKLTACTLELSEEIKPHKPCESSITLAEFLEETERQHEARMLPLEQTILALDVVSSVLQLRTTVWCPAPWNNRNIRFPIRSINGSCTTMCNPFLEQTVDEALLHGHQCLPGLDTQAIQSTMLELAILLLEIFHHKSLKAWAEKYGEGKMCSDGERTAGARRWLRMSVEDRAERVLPDQIKAVEGCLEYCVKSKLDWDTTFQSGYFENVIKPLQRIALG</sequence>
<accession>A0A8H4TZ58</accession>
<dbReference type="Pfam" id="PF24476">
    <property type="entry name" value="DUF7580"/>
    <property type="match status" value="1"/>
</dbReference>
<evidence type="ECO:0000256" key="1">
    <source>
        <dbReference type="SAM" id="SignalP"/>
    </source>
</evidence>
<name>A0A8H4TZ58_9HYPO</name>
<feature type="signal peptide" evidence="1">
    <location>
        <begin position="1"/>
        <end position="20"/>
    </location>
</feature>
<dbReference type="EMBL" id="JABEXW010000274">
    <property type="protein sequence ID" value="KAF4966732.1"/>
    <property type="molecule type" value="Genomic_DNA"/>
</dbReference>
<dbReference type="AlphaFoldDB" id="A0A8H4TZ58"/>
<dbReference type="PANTHER" id="PTHR35186:SF4">
    <property type="entry name" value="PRION-INHIBITION AND PROPAGATION HELO DOMAIN-CONTAINING PROTEIN"/>
    <property type="match status" value="1"/>
</dbReference>
<feature type="chain" id="PRO_5034636754" description="DUF7580 domain-containing protein" evidence="1">
    <location>
        <begin position="21"/>
        <end position="488"/>
    </location>
</feature>
<feature type="domain" description="DUF7580" evidence="2">
    <location>
        <begin position="222"/>
        <end position="482"/>
    </location>
</feature>
<gene>
    <name evidence="3" type="ORF">FSARC_5597</name>
</gene>
<evidence type="ECO:0000259" key="2">
    <source>
        <dbReference type="Pfam" id="PF24476"/>
    </source>
</evidence>
<reference evidence="3" key="2">
    <citation type="submission" date="2020-05" db="EMBL/GenBank/DDBJ databases">
        <authorList>
            <person name="Kim H.-S."/>
            <person name="Proctor R.H."/>
            <person name="Brown D.W."/>
        </authorList>
    </citation>
    <scope>NUCLEOTIDE SEQUENCE</scope>
    <source>
        <strain evidence="3">NRRL 20472</strain>
    </source>
</reference>
<dbReference type="PANTHER" id="PTHR35186">
    <property type="entry name" value="ANK_REP_REGION DOMAIN-CONTAINING PROTEIN"/>
    <property type="match status" value="1"/>
</dbReference>
<evidence type="ECO:0000313" key="3">
    <source>
        <dbReference type="EMBL" id="KAF4966732.1"/>
    </source>
</evidence>
<organism evidence="3 4">
    <name type="scientific">Fusarium sarcochroum</name>
    <dbReference type="NCBI Taxonomy" id="1208366"/>
    <lineage>
        <taxon>Eukaryota</taxon>
        <taxon>Fungi</taxon>
        <taxon>Dikarya</taxon>
        <taxon>Ascomycota</taxon>
        <taxon>Pezizomycotina</taxon>
        <taxon>Sordariomycetes</taxon>
        <taxon>Hypocreomycetidae</taxon>
        <taxon>Hypocreales</taxon>
        <taxon>Nectriaceae</taxon>
        <taxon>Fusarium</taxon>
        <taxon>Fusarium lateritium species complex</taxon>
    </lineage>
</organism>
<comment type="caution">
    <text evidence="3">The sequence shown here is derived from an EMBL/GenBank/DDBJ whole genome shotgun (WGS) entry which is preliminary data.</text>
</comment>
<dbReference type="InterPro" id="IPR056002">
    <property type="entry name" value="DUF7580"/>
</dbReference>
<keyword evidence="4" id="KW-1185">Reference proteome</keyword>
<reference evidence="3" key="1">
    <citation type="journal article" date="2020" name="BMC Genomics">
        <title>Correction to: Identification and distribution of gene clusters required for synthesis of sphingolipid metabolism inhibitors in diverse species of the filamentous fungus Fusarium.</title>
        <authorList>
            <person name="Kim H.S."/>
            <person name="Lohmar J.M."/>
            <person name="Busman M."/>
            <person name="Brown D.W."/>
            <person name="Naumann T.A."/>
            <person name="Divon H.H."/>
            <person name="Lysoe E."/>
            <person name="Uhlig S."/>
            <person name="Proctor R.H."/>
        </authorList>
    </citation>
    <scope>NUCLEOTIDE SEQUENCE</scope>
    <source>
        <strain evidence="3">NRRL 20472</strain>
    </source>
</reference>
<protein>
    <recommendedName>
        <fullName evidence="2">DUF7580 domain-containing protein</fullName>
    </recommendedName>
</protein>
<dbReference type="Proteomes" id="UP000622797">
    <property type="component" value="Unassembled WGS sequence"/>
</dbReference>
<keyword evidence="1" id="KW-0732">Signal</keyword>